<organism evidence="1 2">
    <name type="scientific">Desertifilum tharense IPPAS B-1220</name>
    <dbReference type="NCBI Taxonomy" id="1781255"/>
    <lineage>
        <taxon>Bacteria</taxon>
        <taxon>Bacillati</taxon>
        <taxon>Cyanobacteriota</taxon>
        <taxon>Cyanophyceae</taxon>
        <taxon>Desertifilales</taxon>
        <taxon>Desertifilaceae</taxon>
        <taxon>Desertifilum</taxon>
    </lineage>
</organism>
<sequence>MGRWGKKGVGNWELGVGGKRNSGLTPIAPKLLGSRDSLDSALFSYSEHRYAEASYGTLHSFPPPSSLLST</sequence>
<gene>
    <name evidence="1" type="ORF">BH720_036790</name>
</gene>
<keyword evidence="2" id="KW-1185">Reference proteome</keyword>
<dbReference type="EMBL" id="CP182909">
    <property type="protein sequence ID" value="XPM64389.1"/>
    <property type="molecule type" value="Genomic_DNA"/>
</dbReference>
<proteinExistence type="predicted"/>
<protein>
    <submittedName>
        <fullName evidence="1">Uncharacterized protein</fullName>
    </submittedName>
</protein>
<evidence type="ECO:0000313" key="1">
    <source>
        <dbReference type="EMBL" id="XPM64389.1"/>
    </source>
</evidence>
<name>A0ACD5GVT8_9CYAN</name>
<reference evidence="1 2" key="1">
    <citation type="journal article" date="2016" name="Genome Announc.">
        <title>Draft Genome Sequence of the Thermotolerant Cyanobacterium Desertifilum sp. IPPAS B-1220.</title>
        <authorList>
            <person name="Mironov K.S."/>
            <person name="Sinetova M.A."/>
            <person name="Bolatkhan K."/>
            <person name="Zayadan B.K."/>
            <person name="Ustinova V.V."/>
            <person name="Kupriyanova E.V."/>
            <person name="Skrypnik A.N."/>
            <person name="Gogoleva N.E."/>
            <person name="Gogolev Y.V."/>
            <person name="Los D.A."/>
        </authorList>
    </citation>
    <scope>NUCLEOTIDE SEQUENCE [LARGE SCALE GENOMIC DNA]</scope>
    <source>
        <strain evidence="1 2">IPPAS B-1220</strain>
    </source>
</reference>
<evidence type="ECO:0000313" key="2">
    <source>
        <dbReference type="Proteomes" id="UP000095472"/>
    </source>
</evidence>
<dbReference type="Proteomes" id="UP000095472">
    <property type="component" value="Chromosome"/>
</dbReference>
<accession>A0ACD5GVT8</accession>